<protein>
    <submittedName>
        <fullName evidence="1">Uncharacterized protein</fullName>
    </submittedName>
</protein>
<evidence type="ECO:0000313" key="1">
    <source>
        <dbReference type="EMBL" id="EDI0273522.1"/>
    </source>
</evidence>
<proteinExistence type="predicted"/>
<accession>A0A636GDI2</accession>
<reference evidence="1" key="1">
    <citation type="submission" date="2018-07" db="EMBL/GenBank/DDBJ databases">
        <authorList>
            <person name="Ashton P.M."/>
            <person name="Dallman T."/>
            <person name="Nair S."/>
            <person name="De Pinna E."/>
            <person name="Peters T."/>
            <person name="Grant K."/>
        </authorList>
    </citation>
    <scope>NUCLEOTIDE SEQUENCE</scope>
    <source>
        <strain evidence="1">333397</strain>
    </source>
</reference>
<comment type="caution">
    <text evidence="1">The sequence shown here is derived from an EMBL/GenBank/DDBJ whole genome shotgun (WGS) entry which is preliminary data.</text>
</comment>
<organism evidence="1">
    <name type="scientific">Salmonella enterica subsp. enterica serovar Panama</name>
    <dbReference type="NCBI Taxonomy" id="29472"/>
    <lineage>
        <taxon>Bacteria</taxon>
        <taxon>Pseudomonadati</taxon>
        <taxon>Pseudomonadota</taxon>
        <taxon>Gammaproteobacteria</taxon>
        <taxon>Enterobacterales</taxon>
        <taxon>Enterobacteriaceae</taxon>
        <taxon>Salmonella</taxon>
    </lineage>
</organism>
<dbReference type="AlphaFoldDB" id="A0A636GDI2"/>
<sequence>MWTHCPVLDRVVELMMKKVILPADTAQYTGLMKNEVALLRTKMGSACITLNYRTARINAHPVLVIDFFSDRGRLYTLRYDLPAGTTLQSSRRLSEILFLTRKQLEETGRYVA</sequence>
<name>A0A636GDI2_SALET</name>
<gene>
    <name evidence="1" type="ORF">CC707_20830</name>
</gene>
<dbReference type="EMBL" id="AAMJPF010000032">
    <property type="protein sequence ID" value="EDI0273522.1"/>
    <property type="molecule type" value="Genomic_DNA"/>
</dbReference>